<dbReference type="Proteomes" id="UP000261111">
    <property type="component" value="Unassembled WGS sequence"/>
</dbReference>
<gene>
    <name evidence="3" type="ORF">DWX41_07460</name>
</gene>
<evidence type="ECO:0000313" key="3">
    <source>
        <dbReference type="EMBL" id="RGC32905.1"/>
    </source>
</evidence>
<reference evidence="3 4" key="1">
    <citation type="submission" date="2018-08" db="EMBL/GenBank/DDBJ databases">
        <title>A genome reference for cultivated species of the human gut microbiota.</title>
        <authorList>
            <person name="Zou Y."/>
            <person name="Xue W."/>
            <person name="Luo G."/>
        </authorList>
    </citation>
    <scope>NUCLEOTIDE SEQUENCE [LARGE SCALE GENOMIC DNA]</scope>
    <source>
        <strain evidence="3 4">AF19-21</strain>
    </source>
</reference>
<comment type="caution">
    <text evidence="3">The sequence shown here is derived from an EMBL/GenBank/DDBJ whole genome shotgun (WGS) entry which is preliminary data.</text>
</comment>
<proteinExistence type="inferred from homology"/>
<name>A0A3E2WXK9_9FIRM</name>
<dbReference type="PANTHER" id="PTHR38781:SF1">
    <property type="entry name" value="ANTITOXIN DINJ-RELATED"/>
    <property type="match status" value="1"/>
</dbReference>
<dbReference type="NCBIfam" id="TIGR02384">
    <property type="entry name" value="RelB_DinJ"/>
    <property type="match status" value="1"/>
</dbReference>
<dbReference type="GO" id="GO:0006351">
    <property type="term" value="P:DNA-templated transcription"/>
    <property type="evidence" value="ECO:0007669"/>
    <property type="project" value="TreeGrafter"/>
</dbReference>
<dbReference type="GeneID" id="93334549"/>
<dbReference type="PANTHER" id="PTHR38781">
    <property type="entry name" value="ANTITOXIN DINJ-RELATED"/>
    <property type="match status" value="1"/>
</dbReference>
<organism evidence="3 4">
    <name type="scientific">Hungatella hathewayi</name>
    <dbReference type="NCBI Taxonomy" id="154046"/>
    <lineage>
        <taxon>Bacteria</taxon>
        <taxon>Bacillati</taxon>
        <taxon>Bacillota</taxon>
        <taxon>Clostridia</taxon>
        <taxon>Lachnospirales</taxon>
        <taxon>Lachnospiraceae</taxon>
        <taxon>Hungatella</taxon>
    </lineage>
</organism>
<dbReference type="AlphaFoldDB" id="A0A3E2WXK9"/>
<dbReference type="GO" id="GO:0006355">
    <property type="term" value="P:regulation of DNA-templated transcription"/>
    <property type="evidence" value="ECO:0007669"/>
    <property type="project" value="InterPro"/>
</dbReference>
<dbReference type="InterPro" id="IPR007337">
    <property type="entry name" value="RelB/DinJ"/>
</dbReference>
<keyword evidence="2" id="KW-1277">Toxin-antitoxin system</keyword>
<evidence type="ECO:0000313" key="4">
    <source>
        <dbReference type="Proteomes" id="UP000261111"/>
    </source>
</evidence>
<evidence type="ECO:0000256" key="2">
    <source>
        <dbReference type="ARBA" id="ARBA00022649"/>
    </source>
</evidence>
<dbReference type="Gene3D" id="1.10.1220.10">
    <property type="entry name" value="Met repressor-like"/>
    <property type="match status" value="1"/>
</dbReference>
<dbReference type="RefSeq" id="WP_025657117.1">
    <property type="nucleotide sequence ID" value="NZ_QVIA01000007.1"/>
</dbReference>
<dbReference type="Pfam" id="PF04221">
    <property type="entry name" value="RelB"/>
    <property type="match status" value="1"/>
</dbReference>
<dbReference type="EMBL" id="QVIA01000007">
    <property type="protein sequence ID" value="RGC32905.1"/>
    <property type="molecule type" value="Genomic_DNA"/>
</dbReference>
<evidence type="ECO:0000256" key="1">
    <source>
        <dbReference type="ARBA" id="ARBA00010562"/>
    </source>
</evidence>
<sequence>MAQSTITARVDEKDKASFDAFCSNVGLNTSTAINLFVKAVLRENRIPFEITQATDPFFSESNMAYVKKSVKELREGKGTAHELIEVEDE</sequence>
<accession>A0A3E2WXK9</accession>
<protein>
    <submittedName>
        <fullName evidence="3">Type II toxin-antitoxin system RelB/DinJ family antitoxin</fullName>
    </submittedName>
</protein>
<dbReference type="InterPro" id="IPR013321">
    <property type="entry name" value="Arc_rbn_hlx_hlx"/>
</dbReference>
<comment type="similarity">
    <text evidence="1">Belongs to the RelB/DinJ antitoxin family.</text>
</comment>